<evidence type="ECO:0000313" key="2">
    <source>
        <dbReference type="EMBL" id="CDS82902.1"/>
    </source>
</evidence>
<organism evidence="1">
    <name type="scientific">Clostridioides difficile</name>
    <name type="common">Peptoclostridium difficile</name>
    <dbReference type="NCBI Taxonomy" id="1496"/>
    <lineage>
        <taxon>Bacteria</taxon>
        <taxon>Bacillati</taxon>
        <taxon>Bacillota</taxon>
        <taxon>Clostridia</taxon>
        <taxon>Peptostreptococcales</taxon>
        <taxon>Peptostreptococcaceae</taxon>
        <taxon>Clostridioides</taxon>
    </lineage>
</organism>
<proteinExistence type="predicted"/>
<dbReference type="EMBL" id="LK932330">
    <property type="protein sequence ID" value="CDS82902.1"/>
    <property type="molecule type" value="Genomic_DNA"/>
</dbReference>
<protein>
    <recommendedName>
        <fullName evidence="4">XkdX family protein</fullName>
    </recommendedName>
</protein>
<dbReference type="EMBL" id="LK933541">
    <property type="protein sequence ID" value="CDT82714.1"/>
    <property type="molecule type" value="Genomic_DNA"/>
</dbReference>
<dbReference type="RefSeq" id="WP_021366610.1">
    <property type="nucleotide sequence ID" value="NZ_BBYB01000069.1"/>
</dbReference>
<accession>A0A068ZWD7</accession>
<dbReference type="AlphaFoldDB" id="A0A068ZWD7"/>
<sequence>MYNLLKLMIEQKNYSTKEDLQHKIDVFYTVNRITEEQYLELTGLLNKEETQVEPTV</sequence>
<evidence type="ECO:0000313" key="3">
    <source>
        <dbReference type="EMBL" id="CDT82714.1"/>
    </source>
</evidence>
<evidence type="ECO:0000313" key="1">
    <source>
        <dbReference type="EMBL" id="CDS82752.1"/>
    </source>
</evidence>
<dbReference type="EMBL" id="LK932448">
    <property type="protein sequence ID" value="CDS82752.1"/>
    <property type="molecule type" value="Genomic_DNA"/>
</dbReference>
<evidence type="ECO:0008006" key="4">
    <source>
        <dbReference type="Google" id="ProtNLM"/>
    </source>
</evidence>
<reference evidence="1" key="1">
    <citation type="submission" date="2014-07" db="EMBL/GenBank/DDBJ databases">
        <authorList>
            <person name="Monot Marc"/>
        </authorList>
    </citation>
    <scope>NUCLEOTIDE SEQUENCE</scope>
    <source>
        <strain evidence="3">7032989</strain>
        <strain evidence="2">7032994</strain>
    </source>
</reference>
<name>A0A068ZWD7_CLODI</name>
<gene>
    <name evidence="3" type="ORF">BN1095_960032</name>
    <name evidence="1" type="ORF">BN1096_1040004</name>
    <name evidence="2" type="ORF">BN1097_1240004</name>
</gene>